<evidence type="ECO:0000256" key="1">
    <source>
        <dbReference type="SAM" id="Phobius"/>
    </source>
</evidence>
<dbReference type="EMBL" id="QHHU01000028">
    <property type="protein sequence ID" value="RSM42654.1"/>
    <property type="molecule type" value="Genomic_DNA"/>
</dbReference>
<evidence type="ECO:0000313" key="2">
    <source>
        <dbReference type="EMBL" id="RSM42654.1"/>
    </source>
</evidence>
<dbReference type="AlphaFoldDB" id="A0A428WHU3"/>
<dbReference type="InterPro" id="IPR001646">
    <property type="entry name" value="5peptide_repeat"/>
</dbReference>
<dbReference type="Proteomes" id="UP000286716">
    <property type="component" value="Unassembled WGS sequence"/>
</dbReference>
<comment type="caution">
    <text evidence="2">The sequence shown here is derived from an EMBL/GenBank/DDBJ whole genome shotgun (WGS) entry which is preliminary data.</text>
</comment>
<dbReference type="SUPFAM" id="SSF141571">
    <property type="entry name" value="Pentapeptide repeat-like"/>
    <property type="match status" value="1"/>
</dbReference>
<organism evidence="2 3">
    <name type="scientific">Amycolatopsis balhimycina DSM 5908</name>
    <dbReference type="NCBI Taxonomy" id="1081091"/>
    <lineage>
        <taxon>Bacteria</taxon>
        <taxon>Bacillati</taxon>
        <taxon>Actinomycetota</taxon>
        <taxon>Actinomycetes</taxon>
        <taxon>Pseudonocardiales</taxon>
        <taxon>Pseudonocardiaceae</taxon>
        <taxon>Amycolatopsis</taxon>
    </lineage>
</organism>
<keyword evidence="1" id="KW-1133">Transmembrane helix</keyword>
<proteinExistence type="predicted"/>
<protein>
    <submittedName>
        <fullName evidence="2">Pentapeptide repeat-containing protein</fullName>
    </submittedName>
</protein>
<keyword evidence="1" id="KW-0812">Transmembrane</keyword>
<feature type="transmembrane region" description="Helical" evidence="1">
    <location>
        <begin position="42"/>
        <end position="63"/>
    </location>
</feature>
<dbReference type="Gene3D" id="2.160.20.80">
    <property type="entry name" value="E3 ubiquitin-protein ligase SopA"/>
    <property type="match status" value="2"/>
</dbReference>
<name>A0A428WHU3_AMYBA</name>
<reference evidence="2 3" key="1">
    <citation type="submission" date="2018-05" db="EMBL/GenBank/DDBJ databases">
        <title>Evolution of GPA BGCs.</title>
        <authorList>
            <person name="Waglechner N."/>
            <person name="Wright G.D."/>
        </authorList>
    </citation>
    <scope>NUCLEOTIDE SEQUENCE [LARGE SCALE GENOMIC DNA]</scope>
    <source>
        <strain evidence="2 3">DSM 5908</strain>
    </source>
</reference>
<keyword evidence="3" id="KW-1185">Reference proteome</keyword>
<keyword evidence="1" id="KW-0472">Membrane</keyword>
<accession>A0A428WHU3</accession>
<sequence>MGQRFSWWWVGCFLTASATAGVVFAVVLWGDTTADHRNALDTSWKVAAAVLAILAALVTVRRLRLGEDEHRRQIVADAAKEAVDHATLVANLSSKASEQLGSDKAAVRIGGLTDLERLAQNYPDLRQTVVDRICAYLRAPYRPPADYSAETLDEALASGAEEAESRLELDVRRTAQKILSRHLYWPQGDDKPTSFWELRSLDLRDASLVEVNFARCRLPEVDFRGASFYGKSYFDEATFGDLAWFDRLVFNDPVTFVGAAFEDHALFSEVDFLQEVDFGHVDFLKSVRFNETSFGYRCVFSGVKFVEAAWFMSAMFRGRVEFDGATFAGAALFGHAVFGGRVDFGFVKFCNVADFDDAAFRSVARFTETTFNSEARFRGAAFKAAANFGSAIFRGSVNFSGASFAIEPGLEGAIISDSKVRHAWPSGWRVRWGEGVPDDRGWLTKV</sequence>
<evidence type="ECO:0000313" key="3">
    <source>
        <dbReference type="Proteomes" id="UP000286716"/>
    </source>
</evidence>
<feature type="transmembrane region" description="Helical" evidence="1">
    <location>
        <begin position="7"/>
        <end position="30"/>
    </location>
</feature>
<dbReference type="Pfam" id="PF13576">
    <property type="entry name" value="Pentapeptide_3"/>
    <property type="match status" value="2"/>
</dbReference>
<gene>
    <name evidence="2" type="ORF">DMA12_20745</name>
</gene>